<evidence type="ECO:0008006" key="4">
    <source>
        <dbReference type="Google" id="ProtNLM"/>
    </source>
</evidence>
<dbReference type="RefSeq" id="WP_240099088.1">
    <property type="nucleotide sequence ID" value="NZ_JAJSON010000023.1"/>
</dbReference>
<organism evidence="2 3">
    <name type="scientific">Christiangramia crocea</name>
    <dbReference type="NCBI Taxonomy" id="2904124"/>
    <lineage>
        <taxon>Bacteria</taxon>
        <taxon>Pseudomonadati</taxon>
        <taxon>Bacteroidota</taxon>
        <taxon>Flavobacteriia</taxon>
        <taxon>Flavobacteriales</taxon>
        <taxon>Flavobacteriaceae</taxon>
        <taxon>Christiangramia</taxon>
    </lineage>
</organism>
<keyword evidence="1" id="KW-0812">Transmembrane</keyword>
<accession>A0A9X1UYV0</accession>
<proteinExistence type="predicted"/>
<dbReference type="EMBL" id="JAJSON010000023">
    <property type="protein sequence ID" value="MCG9972139.1"/>
    <property type="molecule type" value="Genomic_DNA"/>
</dbReference>
<name>A0A9X1UYV0_9FLAO</name>
<keyword evidence="3" id="KW-1185">Reference proteome</keyword>
<comment type="caution">
    <text evidence="2">The sequence shown here is derived from an EMBL/GenBank/DDBJ whole genome shotgun (WGS) entry which is preliminary data.</text>
</comment>
<dbReference type="AlphaFoldDB" id="A0A9X1UYV0"/>
<evidence type="ECO:0000313" key="3">
    <source>
        <dbReference type="Proteomes" id="UP001139344"/>
    </source>
</evidence>
<keyword evidence="1" id="KW-1133">Transmembrane helix</keyword>
<gene>
    <name evidence="2" type="ORF">LU635_10870</name>
</gene>
<reference evidence="2" key="1">
    <citation type="submission" date="2021-12" db="EMBL/GenBank/DDBJ databases">
        <title>Description of Gramella crocea sp. nov., a new bacterium isolated from activated sludge.</title>
        <authorList>
            <person name="Zhang X."/>
        </authorList>
    </citation>
    <scope>NUCLEOTIDE SEQUENCE</scope>
    <source>
        <strain evidence="2">YB25</strain>
    </source>
</reference>
<evidence type="ECO:0000256" key="1">
    <source>
        <dbReference type="SAM" id="Phobius"/>
    </source>
</evidence>
<dbReference type="Proteomes" id="UP001139344">
    <property type="component" value="Unassembled WGS sequence"/>
</dbReference>
<evidence type="ECO:0000313" key="2">
    <source>
        <dbReference type="EMBL" id="MCG9972139.1"/>
    </source>
</evidence>
<keyword evidence="1" id="KW-0472">Membrane</keyword>
<protein>
    <recommendedName>
        <fullName evidence="4">CcmD family protein</fullName>
    </recommendedName>
</protein>
<sequence>MDSISIYIMVGVCIVIGGAILVYLMKDNAKQEKIIEKHTRDIAVIRSSRKK</sequence>
<feature type="transmembrane region" description="Helical" evidence="1">
    <location>
        <begin position="6"/>
        <end position="25"/>
    </location>
</feature>